<dbReference type="Pfam" id="PF18144">
    <property type="entry name" value="SMODS"/>
    <property type="match status" value="1"/>
</dbReference>
<evidence type="ECO:0000313" key="3">
    <source>
        <dbReference type="EMBL" id="GID49516.1"/>
    </source>
</evidence>
<evidence type="ECO:0008006" key="4">
    <source>
        <dbReference type="Google" id="ProtNLM"/>
    </source>
</evidence>
<feature type="compositionally biased region" description="Low complexity" evidence="2">
    <location>
        <begin position="333"/>
        <end position="344"/>
    </location>
</feature>
<accession>A0ABQ3WTA3</accession>
<dbReference type="CDD" id="cd05400">
    <property type="entry name" value="NT_2-5OAS_ClassI-CCAase"/>
    <property type="match status" value="1"/>
</dbReference>
<reference evidence="3" key="1">
    <citation type="submission" date="2021-01" db="EMBL/GenBank/DDBJ databases">
        <title>Whole genome shotgun sequence of Actinoplanes capillaceus NBRC 16408.</title>
        <authorList>
            <person name="Komaki H."/>
            <person name="Tamura T."/>
        </authorList>
    </citation>
    <scope>NUCLEOTIDE SEQUENCE [LARGE SCALE GENOMIC DNA]</scope>
    <source>
        <strain evidence="3">NBRC 16408</strain>
    </source>
</reference>
<sequence>MPMKHTDYFNNFLKNTVNLSQFNLDTLAGRVDSIYAALKADPDLGPRIIKKIPQGSWAQETIISPQNDKPFDADFLLQMKEELDWSDNVQEYINAVYHVIHHHSDYSDMPHSRKCRCVYVEYANNQMHVDIVPYVILSDGTQVIINRDAEQFETTNPSGFTQWMKERDKITNGNLRRVIRLLKFLRDHRNSFTGTKSILITTLLGEQVSEWKKVSDPGYYSDLPTALLHMISDLDQHLQANWTKPSIADPSNPTVNFDHRWTQATYSYFRDRIHSHAAEIDSAYHETDEETSIQKWQDLFGDKFQAPKTSSSSTKFGDAGAAGGIAGGNEPLGTSSSGRSGRAG</sequence>
<gene>
    <name evidence="3" type="ORF">Aca07nite_67910</name>
</gene>
<comment type="caution">
    <text evidence="3">The sequence shown here is derived from an EMBL/GenBank/DDBJ whole genome shotgun (WGS) entry which is preliminary data.</text>
</comment>
<dbReference type="EMBL" id="BOMF01000128">
    <property type="protein sequence ID" value="GID49516.1"/>
    <property type="molecule type" value="Genomic_DNA"/>
</dbReference>
<dbReference type="InterPro" id="IPR043519">
    <property type="entry name" value="NT_sf"/>
</dbReference>
<protein>
    <recommendedName>
        <fullName evidence="4">Nucleotidyltransferase</fullName>
    </recommendedName>
</protein>
<organism evidence="3">
    <name type="scientific">Actinoplanes campanulatus</name>
    <dbReference type="NCBI Taxonomy" id="113559"/>
    <lineage>
        <taxon>Bacteria</taxon>
        <taxon>Bacillati</taxon>
        <taxon>Actinomycetota</taxon>
        <taxon>Actinomycetes</taxon>
        <taxon>Micromonosporales</taxon>
        <taxon>Micromonosporaceae</taxon>
        <taxon>Actinoplanes</taxon>
    </lineage>
</organism>
<evidence type="ECO:0000256" key="1">
    <source>
        <dbReference type="ARBA" id="ARBA00023118"/>
    </source>
</evidence>
<keyword evidence="1" id="KW-0051">Antiviral defense</keyword>
<name>A0ABQ3WTA3_9ACTN</name>
<proteinExistence type="predicted"/>
<dbReference type="InterPro" id="IPR006116">
    <property type="entry name" value="NT_2-5OAS_ClassI-CCAase"/>
</dbReference>
<dbReference type="Gene3D" id="3.30.460.10">
    <property type="entry name" value="Beta Polymerase, domain 2"/>
    <property type="match status" value="1"/>
</dbReference>
<evidence type="ECO:0000256" key="2">
    <source>
        <dbReference type="SAM" id="MobiDB-lite"/>
    </source>
</evidence>
<feature type="region of interest" description="Disordered" evidence="2">
    <location>
        <begin position="304"/>
        <end position="344"/>
    </location>
</feature>